<evidence type="ECO:0000259" key="10">
    <source>
        <dbReference type="PROSITE" id="PS51379"/>
    </source>
</evidence>
<organism evidence="12">
    <name type="scientific">freshwater metagenome</name>
    <dbReference type="NCBI Taxonomy" id="449393"/>
    <lineage>
        <taxon>unclassified sequences</taxon>
        <taxon>metagenomes</taxon>
        <taxon>ecological metagenomes</taxon>
    </lineage>
</organism>
<name>A0A6J6T4Y7_9ZZZZ</name>
<evidence type="ECO:0000313" key="12">
    <source>
        <dbReference type="EMBL" id="CAB4742190.1"/>
    </source>
</evidence>
<dbReference type="GO" id="GO:0051536">
    <property type="term" value="F:iron-sulfur cluster binding"/>
    <property type="evidence" value="ECO:0007669"/>
    <property type="project" value="InterPro"/>
</dbReference>
<keyword evidence="6" id="KW-0809">Transit peptide</keyword>
<dbReference type="Pfam" id="PF02754">
    <property type="entry name" value="CCG"/>
    <property type="match status" value="2"/>
</dbReference>
<evidence type="ECO:0000256" key="1">
    <source>
        <dbReference type="ARBA" id="ARBA00001974"/>
    </source>
</evidence>
<evidence type="ECO:0000256" key="6">
    <source>
        <dbReference type="ARBA" id="ARBA00022946"/>
    </source>
</evidence>
<keyword evidence="8" id="KW-0496">Mitochondrion</keyword>
<dbReference type="GO" id="GO:0005739">
    <property type="term" value="C:mitochondrion"/>
    <property type="evidence" value="ECO:0007669"/>
    <property type="project" value="UniProtKB-SubCell"/>
</dbReference>
<dbReference type="GO" id="GO:0008720">
    <property type="term" value="F:D-lactate dehydrogenase (NAD+) activity"/>
    <property type="evidence" value="ECO:0007669"/>
    <property type="project" value="TreeGrafter"/>
</dbReference>
<protein>
    <recommendedName>
        <fullName evidence="9">D-lactate dehydrogenase (cytochrome)</fullName>
        <ecNumber evidence="9">1.1.2.4</ecNumber>
    </recommendedName>
</protein>
<keyword evidence="4" id="KW-0285">Flavoprotein</keyword>
<dbReference type="Gene3D" id="1.10.1060.10">
    <property type="entry name" value="Alpha-helical ferredoxin"/>
    <property type="match status" value="1"/>
</dbReference>
<dbReference type="InterPro" id="IPR017900">
    <property type="entry name" value="4Fe4S_Fe_S_CS"/>
</dbReference>
<dbReference type="AlphaFoldDB" id="A0A6J6T4Y7"/>
<dbReference type="InterPro" id="IPR016167">
    <property type="entry name" value="FAD-bd_PCMH_sub1"/>
</dbReference>
<feature type="domain" description="4Fe-4S ferredoxin-type" evidence="10">
    <location>
        <begin position="527"/>
        <end position="558"/>
    </location>
</feature>
<evidence type="ECO:0000256" key="2">
    <source>
        <dbReference type="ARBA" id="ARBA00004173"/>
    </source>
</evidence>
<dbReference type="InterPro" id="IPR016169">
    <property type="entry name" value="FAD-bd_PCMH_sub2"/>
</dbReference>
<keyword evidence="5" id="KW-0274">FAD</keyword>
<dbReference type="InterPro" id="IPR036318">
    <property type="entry name" value="FAD-bd_PCMH-like_sf"/>
</dbReference>
<dbReference type="PROSITE" id="PS00198">
    <property type="entry name" value="4FE4S_FER_1"/>
    <property type="match status" value="1"/>
</dbReference>
<accession>A0A6J6T4Y7</accession>
<dbReference type="Gene3D" id="1.10.45.10">
    <property type="entry name" value="Vanillyl-alcohol Oxidase, Chain A, domain 4"/>
    <property type="match status" value="1"/>
</dbReference>
<dbReference type="SUPFAM" id="SSF56176">
    <property type="entry name" value="FAD-binding/transporter-associated domain-like"/>
    <property type="match status" value="1"/>
</dbReference>
<dbReference type="InterPro" id="IPR016164">
    <property type="entry name" value="FAD-linked_Oxase-like_C"/>
</dbReference>
<evidence type="ECO:0000256" key="9">
    <source>
        <dbReference type="ARBA" id="ARBA00038897"/>
    </source>
</evidence>
<evidence type="ECO:0000256" key="3">
    <source>
        <dbReference type="ARBA" id="ARBA00008000"/>
    </source>
</evidence>
<comment type="similarity">
    <text evidence="3">Belongs to the FAD-binding oxidoreductase/transferase type 4 family.</text>
</comment>
<dbReference type="InterPro" id="IPR017896">
    <property type="entry name" value="4Fe4S_Fe-S-bd"/>
</dbReference>
<dbReference type="InterPro" id="IPR006094">
    <property type="entry name" value="Oxid_FAD_bind_N"/>
</dbReference>
<evidence type="ECO:0000256" key="8">
    <source>
        <dbReference type="ARBA" id="ARBA00023128"/>
    </source>
</evidence>
<evidence type="ECO:0000259" key="11">
    <source>
        <dbReference type="PROSITE" id="PS51387"/>
    </source>
</evidence>
<sequence length="902" mass="97657">MYGVNKSSTNQLPRSLKASTRITDILGYSHDASHFLLRPQAIYTPDNNDEIAEIFKLASQIGTGVTFRSGGTSLSGQASTDGFLVDTRKNFREISVGSNGETVTASPGATVRAVNAALVRHKRKLGPDPASEVACTIGGVVANNSSGMCCGTEQNTYRTIESMVLILPSGLLIDTADADADTQLKGLAPDIHAGLIALRDRVRSNQASVETIRKLFSIKNTMGYAVNALVDFDSPVKILEHLVVGSEGTLAFIAQATFKTVPSYAHIATGLLVFKDLAEATRALPDLVKTGFAAIELMDSTSLRVAQSDVEATSELKAISVIEHAALLVEFQEPSERELNEKVVIASALFAGLPLEQPAGMTTDVKLRNQLWHIRKGLYASVASKRPTGTTALLEDIAVPVDHMLETCQELQALFLKHGYVDSVIFGHARDGNIHFMLNEDFNNPNKLARYLTFTEEMVNVVLAQGGTLKAEHGTGRMMAPYVRRQYGDELYDVMWEIKRLIDPQQILNPGIIMSENPKIHHENLKSSPEIEAVANSCVECGYCEPVCPSKDLTLTPRTRIVMRRELQIARDAGDSATAKAISAAFAYDGQDTCAVDGMCATTCPLSINTGSLVRELRSHSAHPIFTHLWALAANNWSIFTASTALALKALSFTPFMRQYPTGGSVRTSNKVDSPDAIFFPSCVGTLFGSSDSRQAFEKVALRAGITLTVPEAISSLCCGTPWKSKGYKQGYEIMQKRVKKAITQSTAGKSIPIVSDASSCSHGLAELLAADNGLQVMDSVEFAEKFLLPRLTISHQAKSITLHPTCSTTALGINNALTTIASRISSEVFIPENWGCCGFAGDRGFTFPELTESATVMQASEITARNDDYYVSSNQTCEIGMTRATGKQYLHIIEVLEELSR</sequence>
<dbReference type="InterPro" id="IPR004017">
    <property type="entry name" value="Cys_rich_dom"/>
</dbReference>
<reference evidence="12" key="1">
    <citation type="submission" date="2020-05" db="EMBL/GenBank/DDBJ databases">
        <authorList>
            <person name="Chiriac C."/>
            <person name="Salcher M."/>
            <person name="Ghai R."/>
            <person name="Kavagutti S V."/>
        </authorList>
    </citation>
    <scope>NUCLEOTIDE SEQUENCE</scope>
</reference>
<dbReference type="GO" id="GO:0071949">
    <property type="term" value="F:FAD binding"/>
    <property type="evidence" value="ECO:0007669"/>
    <property type="project" value="InterPro"/>
</dbReference>
<evidence type="ECO:0000256" key="7">
    <source>
        <dbReference type="ARBA" id="ARBA00023002"/>
    </source>
</evidence>
<dbReference type="InterPro" id="IPR009051">
    <property type="entry name" value="Helical_ferredxn"/>
</dbReference>
<dbReference type="InterPro" id="IPR016166">
    <property type="entry name" value="FAD-bd_PCMH"/>
</dbReference>
<gene>
    <name evidence="12" type="ORF">UFOPK2837_00067</name>
</gene>
<dbReference type="GO" id="GO:1903457">
    <property type="term" value="P:lactate catabolic process"/>
    <property type="evidence" value="ECO:0007669"/>
    <property type="project" value="TreeGrafter"/>
</dbReference>
<dbReference type="PROSITE" id="PS51379">
    <property type="entry name" value="4FE4S_FER_2"/>
    <property type="match status" value="1"/>
</dbReference>
<dbReference type="PANTHER" id="PTHR11748">
    <property type="entry name" value="D-LACTATE DEHYDROGENASE"/>
    <property type="match status" value="1"/>
</dbReference>
<comment type="subcellular location">
    <subcellularLocation>
        <location evidence="2">Mitochondrion</location>
    </subcellularLocation>
</comment>
<feature type="domain" description="FAD-binding PCMH-type" evidence="11">
    <location>
        <begin position="35"/>
        <end position="263"/>
    </location>
</feature>
<keyword evidence="7" id="KW-0560">Oxidoreductase</keyword>
<dbReference type="InterPro" id="IPR004113">
    <property type="entry name" value="FAD-bd_oxidored_4_C"/>
</dbReference>
<dbReference type="PANTHER" id="PTHR11748:SF111">
    <property type="entry name" value="D-LACTATE DEHYDROGENASE, MITOCHONDRIAL-RELATED"/>
    <property type="match status" value="1"/>
</dbReference>
<dbReference type="Pfam" id="PF13183">
    <property type="entry name" value="Fer4_8"/>
    <property type="match status" value="1"/>
</dbReference>
<dbReference type="SUPFAM" id="SSF55103">
    <property type="entry name" value="FAD-linked oxidases, C-terminal domain"/>
    <property type="match status" value="1"/>
</dbReference>
<dbReference type="SUPFAM" id="SSF46548">
    <property type="entry name" value="alpha-helical ferredoxin"/>
    <property type="match status" value="1"/>
</dbReference>
<dbReference type="Gene3D" id="3.30.70.2740">
    <property type="match status" value="1"/>
</dbReference>
<dbReference type="Gene3D" id="3.30.465.10">
    <property type="match status" value="1"/>
</dbReference>
<dbReference type="Pfam" id="PF02913">
    <property type="entry name" value="FAD-oxidase_C"/>
    <property type="match status" value="1"/>
</dbReference>
<dbReference type="GO" id="GO:0004458">
    <property type="term" value="F:D-lactate dehydrogenase (cytochrome) activity"/>
    <property type="evidence" value="ECO:0007669"/>
    <property type="project" value="UniProtKB-EC"/>
</dbReference>
<dbReference type="Gene3D" id="3.30.43.10">
    <property type="entry name" value="Uridine Diphospho-n-acetylenolpyruvylglucosamine Reductase, domain 2"/>
    <property type="match status" value="1"/>
</dbReference>
<proteinExistence type="inferred from homology"/>
<dbReference type="Pfam" id="PF01565">
    <property type="entry name" value="FAD_binding_4"/>
    <property type="match status" value="1"/>
</dbReference>
<dbReference type="InterPro" id="IPR016171">
    <property type="entry name" value="Vanillyl_alc_oxidase_C-sub2"/>
</dbReference>
<dbReference type="PROSITE" id="PS51387">
    <property type="entry name" value="FAD_PCMH"/>
    <property type="match status" value="1"/>
</dbReference>
<evidence type="ECO:0000256" key="5">
    <source>
        <dbReference type="ARBA" id="ARBA00022827"/>
    </source>
</evidence>
<dbReference type="EMBL" id="CAEZZF010000002">
    <property type="protein sequence ID" value="CAB4742190.1"/>
    <property type="molecule type" value="Genomic_DNA"/>
</dbReference>
<evidence type="ECO:0000256" key="4">
    <source>
        <dbReference type="ARBA" id="ARBA00022630"/>
    </source>
</evidence>
<comment type="cofactor">
    <cofactor evidence="1">
        <name>FAD</name>
        <dbReference type="ChEBI" id="CHEBI:57692"/>
    </cofactor>
</comment>
<dbReference type="EC" id="1.1.2.4" evidence="9"/>